<dbReference type="EMBL" id="LNZC01000027">
    <property type="protein sequence ID" value="KTD76989.1"/>
    <property type="molecule type" value="Genomic_DNA"/>
</dbReference>
<protein>
    <submittedName>
        <fullName evidence="2">RasGEF domain protein</fullName>
    </submittedName>
</protein>
<dbReference type="AlphaFoldDB" id="A0A0W1A6M3"/>
<proteinExistence type="predicted"/>
<evidence type="ECO:0000313" key="3">
    <source>
        <dbReference type="Proteomes" id="UP000054662"/>
    </source>
</evidence>
<dbReference type="OrthoDB" id="5651258at2"/>
<feature type="domain" description="Ras-GEF" evidence="1">
    <location>
        <begin position="73"/>
        <end position="221"/>
    </location>
</feature>
<dbReference type="SUPFAM" id="SSF48366">
    <property type="entry name" value="Ras GEF"/>
    <property type="match status" value="1"/>
</dbReference>
<dbReference type="Pfam" id="PF00617">
    <property type="entry name" value="RasGEF"/>
    <property type="match status" value="1"/>
</dbReference>
<dbReference type="InterPro" id="IPR001895">
    <property type="entry name" value="RASGEF_cat_dom"/>
</dbReference>
<dbReference type="RefSeq" id="WP_058493972.1">
    <property type="nucleotide sequence ID" value="NZ_CBCRUR010000008.1"/>
</dbReference>
<accession>A0A0W1A6M3</accession>
<dbReference type="GO" id="GO:0007264">
    <property type="term" value="P:small GTPase-mediated signal transduction"/>
    <property type="evidence" value="ECO:0007669"/>
    <property type="project" value="InterPro"/>
</dbReference>
<keyword evidence="3" id="KW-1185">Reference proteome</keyword>
<dbReference type="STRING" id="45076.Lwor_2214"/>
<gene>
    <name evidence="2" type="ORF">Lwor_2214</name>
</gene>
<organism evidence="2 3">
    <name type="scientific">Legionella worsleiensis</name>
    <dbReference type="NCBI Taxonomy" id="45076"/>
    <lineage>
        <taxon>Bacteria</taxon>
        <taxon>Pseudomonadati</taxon>
        <taxon>Pseudomonadota</taxon>
        <taxon>Gammaproteobacteria</taxon>
        <taxon>Legionellales</taxon>
        <taxon>Legionellaceae</taxon>
        <taxon>Legionella</taxon>
    </lineage>
</organism>
<comment type="caution">
    <text evidence="2">The sequence shown here is derived from an EMBL/GenBank/DDBJ whole genome shotgun (WGS) entry which is preliminary data.</text>
</comment>
<dbReference type="Proteomes" id="UP000054662">
    <property type="component" value="Unassembled WGS sequence"/>
</dbReference>
<dbReference type="InterPro" id="IPR036964">
    <property type="entry name" value="RASGEF_cat_dom_sf"/>
</dbReference>
<reference evidence="2 3" key="1">
    <citation type="submission" date="2015-11" db="EMBL/GenBank/DDBJ databases">
        <title>Genomic analysis of 38 Legionella species identifies large and diverse effector repertoires.</title>
        <authorList>
            <person name="Burstein D."/>
            <person name="Amaro F."/>
            <person name="Zusman T."/>
            <person name="Lifshitz Z."/>
            <person name="Cohen O."/>
            <person name="Gilbert J.A."/>
            <person name="Pupko T."/>
            <person name="Shuman H.A."/>
            <person name="Segal G."/>
        </authorList>
    </citation>
    <scope>NUCLEOTIDE SEQUENCE [LARGE SCALE GENOMIC DNA]</scope>
    <source>
        <strain evidence="2 3">ATCC 49508</strain>
    </source>
</reference>
<sequence>MPSNVFLEWLSQRGNLQFLFDPLCSEQLDKAIVSTSVQKSIAGSKKNQALYGYIENRIVTDYATLIDFKLREAFVRLTQEDFKDPKGFECKDKSSAHQNKYFTLRNELEYFLKKDILQHQDSPDAKLNAFRRWIEIADVLLSRHCYEGFLLVFTNLQLIASPDLVRGLPQNIQNSYNELCHLNSPSKNHLALRSFIKNRTNEADFSPLILIYHAIAMINESIVHIREQDIVLKSRKKQVRREISRLQKELDDDSTFRDLFQCVDHHQSVPGDLVSGNRYLISLLQENKRISKDLEQNQEILSEQVKQRSDLLDTITKQQQYKPRPLSSHLEKSYHLIHCRYYKHNRDLKMGLISDERFSQAYSLPSRLYSESLLPSFWNRRGSSAEDHWRAMMKPSCLEPAQ</sequence>
<evidence type="ECO:0000259" key="1">
    <source>
        <dbReference type="Pfam" id="PF00617"/>
    </source>
</evidence>
<dbReference type="PATRIC" id="fig|45076.6.peg.2426"/>
<evidence type="ECO:0000313" key="2">
    <source>
        <dbReference type="EMBL" id="KTD76989.1"/>
    </source>
</evidence>
<name>A0A0W1A6M3_9GAMM</name>
<dbReference type="InterPro" id="IPR023578">
    <property type="entry name" value="Ras_GEF_dom_sf"/>
</dbReference>
<dbReference type="GO" id="GO:0005085">
    <property type="term" value="F:guanyl-nucleotide exchange factor activity"/>
    <property type="evidence" value="ECO:0007669"/>
    <property type="project" value="InterPro"/>
</dbReference>
<dbReference type="Gene3D" id="1.10.840.10">
    <property type="entry name" value="Ras guanine-nucleotide exchange factors catalytic domain"/>
    <property type="match status" value="1"/>
</dbReference>